<dbReference type="Proteomes" id="UP001415857">
    <property type="component" value="Unassembled WGS sequence"/>
</dbReference>
<evidence type="ECO:0000313" key="1">
    <source>
        <dbReference type="EMBL" id="KAK9268520.1"/>
    </source>
</evidence>
<sequence>MDFKRDLIRSSQSEENFQVLHLELADLVLYYPSMRLKKTFARFSHDGITILAKDRESIYLNERHDLSLFNNYSLGEGTFSGKMVMEKSNYLVLCNVVVWSDMFSWTNLILCELTDPYPIVGIDLQILARGGFNHICSPRANARKNYCHGRNASCRKSASDESTQWSHSRGGFVYVDSVNSYHGVGTESNRYVLHNANGFTQ</sequence>
<dbReference type="EMBL" id="JBBPBK010000015">
    <property type="protein sequence ID" value="KAK9268520.1"/>
    <property type="molecule type" value="Genomic_DNA"/>
</dbReference>
<keyword evidence="2" id="KW-1185">Reference proteome</keyword>
<proteinExistence type="predicted"/>
<evidence type="ECO:0000313" key="2">
    <source>
        <dbReference type="Proteomes" id="UP001415857"/>
    </source>
</evidence>
<dbReference type="AlphaFoldDB" id="A0AAP0NB54"/>
<gene>
    <name evidence="1" type="ORF">L1049_000273</name>
</gene>
<protein>
    <submittedName>
        <fullName evidence="1">Uncharacterized protein</fullName>
    </submittedName>
</protein>
<comment type="caution">
    <text evidence="1">The sequence shown here is derived from an EMBL/GenBank/DDBJ whole genome shotgun (WGS) entry which is preliminary data.</text>
</comment>
<reference evidence="1 2" key="1">
    <citation type="journal article" date="2024" name="Plant J.">
        <title>Genome sequences and population genomics reveal climatic adaptation and genomic divergence between two closely related sweetgum species.</title>
        <authorList>
            <person name="Xu W.Q."/>
            <person name="Ren C.Q."/>
            <person name="Zhang X.Y."/>
            <person name="Comes H.P."/>
            <person name="Liu X.H."/>
            <person name="Li Y.G."/>
            <person name="Kettle C.J."/>
            <person name="Jalonen R."/>
            <person name="Gaisberger H."/>
            <person name="Ma Y.Z."/>
            <person name="Qiu Y.X."/>
        </authorList>
    </citation>
    <scope>NUCLEOTIDE SEQUENCE [LARGE SCALE GENOMIC DNA]</scope>
    <source>
        <strain evidence="1">Hangzhou</strain>
    </source>
</reference>
<name>A0AAP0NB54_LIQFO</name>
<accession>A0AAP0NB54</accession>
<organism evidence="1 2">
    <name type="scientific">Liquidambar formosana</name>
    <name type="common">Formosan gum</name>
    <dbReference type="NCBI Taxonomy" id="63359"/>
    <lineage>
        <taxon>Eukaryota</taxon>
        <taxon>Viridiplantae</taxon>
        <taxon>Streptophyta</taxon>
        <taxon>Embryophyta</taxon>
        <taxon>Tracheophyta</taxon>
        <taxon>Spermatophyta</taxon>
        <taxon>Magnoliopsida</taxon>
        <taxon>eudicotyledons</taxon>
        <taxon>Gunneridae</taxon>
        <taxon>Pentapetalae</taxon>
        <taxon>Saxifragales</taxon>
        <taxon>Altingiaceae</taxon>
        <taxon>Liquidambar</taxon>
    </lineage>
</organism>